<dbReference type="STRING" id="60547.GCA_000751215_06489"/>
<proteinExistence type="predicted"/>
<sequence>MQDVSIERGDSRIEGTTLDGALHGTARVQVDGVIVAEQRYARGALHGPATLMHPDGSVAARLNYADDKLDGKAVYFLPDGRIQREAHYARGLLHGPCKTWLPDGTLLEHAIYRQGKLQGVQLRFHPNSRLAERQVFNSGKPIEPAERYARDGRPLGADGKPLSRWRNWWRAVLGPPGASG</sequence>
<organism evidence="2 3">
    <name type="scientific">Caballeronia glathei</name>
    <dbReference type="NCBI Taxonomy" id="60547"/>
    <lineage>
        <taxon>Bacteria</taxon>
        <taxon>Pseudomonadati</taxon>
        <taxon>Pseudomonadota</taxon>
        <taxon>Betaproteobacteria</taxon>
        <taxon>Burkholderiales</taxon>
        <taxon>Burkholderiaceae</taxon>
        <taxon>Caballeronia</taxon>
    </lineage>
</organism>
<dbReference type="Gene3D" id="2.20.110.10">
    <property type="entry name" value="Histone H3 K4-specific methyltransferase SET7/9 N-terminal domain"/>
    <property type="match status" value="2"/>
</dbReference>
<protein>
    <recommendedName>
        <fullName evidence="4">Toxin-antitoxin system YwqK family antitoxin</fullName>
    </recommendedName>
</protein>
<dbReference type="Pfam" id="PF02493">
    <property type="entry name" value="MORN"/>
    <property type="match status" value="2"/>
</dbReference>
<evidence type="ECO:0000256" key="1">
    <source>
        <dbReference type="ARBA" id="ARBA00022737"/>
    </source>
</evidence>
<gene>
    <name evidence="2" type="ORF">BG61_09830</name>
</gene>
<comment type="caution">
    <text evidence="2">The sequence shown here is derived from an EMBL/GenBank/DDBJ whole genome shotgun (WGS) entry which is preliminary data.</text>
</comment>
<keyword evidence="3" id="KW-1185">Reference proteome</keyword>
<name>A0A069PP13_9BURK</name>
<evidence type="ECO:0008006" key="4">
    <source>
        <dbReference type="Google" id="ProtNLM"/>
    </source>
</evidence>
<accession>A0A069PP13</accession>
<dbReference type="AlphaFoldDB" id="A0A069PP13"/>
<evidence type="ECO:0000313" key="3">
    <source>
        <dbReference type="Proteomes" id="UP000027466"/>
    </source>
</evidence>
<dbReference type="Proteomes" id="UP000027466">
    <property type="component" value="Unassembled WGS sequence"/>
</dbReference>
<dbReference type="InterPro" id="IPR003409">
    <property type="entry name" value="MORN"/>
</dbReference>
<keyword evidence="1" id="KW-0677">Repeat</keyword>
<dbReference type="EMBL" id="JFHC01000017">
    <property type="protein sequence ID" value="KDR42380.1"/>
    <property type="molecule type" value="Genomic_DNA"/>
</dbReference>
<dbReference type="SUPFAM" id="SSF82185">
    <property type="entry name" value="Histone H3 K4-specific methyltransferase SET7/9 N-terminal domain"/>
    <property type="match status" value="1"/>
</dbReference>
<reference evidence="2 3" key="1">
    <citation type="submission" date="2014-03" db="EMBL/GenBank/DDBJ databases">
        <title>Draft Genome Sequences of Four Burkholderia Strains.</title>
        <authorList>
            <person name="Liu X.Y."/>
            <person name="Li C.X."/>
            <person name="Xu J.H."/>
        </authorList>
    </citation>
    <scope>NUCLEOTIDE SEQUENCE [LARGE SCALE GENOMIC DNA]</scope>
    <source>
        <strain evidence="2 3">DSM 50014</strain>
    </source>
</reference>
<evidence type="ECO:0000313" key="2">
    <source>
        <dbReference type="EMBL" id="KDR42380.1"/>
    </source>
</evidence>